<keyword evidence="2" id="KW-0479">Metal-binding</keyword>
<dbReference type="AlphaFoldDB" id="A0AAV1C1U0"/>
<dbReference type="InterPro" id="IPR020464">
    <property type="entry name" value="LanC-like_prot_euk"/>
</dbReference>
<dbReference type="GO" id="GO:0005886">
    <property type="term" value="C:plasma membrane"/>
    <property type="evidence" value="ECO:0007669"/>
    <property type="project" value="TreeGrafter"/>
</dbReference>
<dbReference type="InterPro" id="IPR012341">
    <property type="entry name" value="6hp_glycosidase-like_sf"/>
</dbReference>
<dbReference type="SMART" id="SM01260">
    <property type="entry name" value="LANC_like"/>
    <property type="match status" value="1"/>
</dbReference>
<dbReference type="PRINTS" id="PR01951">
    <property type="entry name" value="LANCEUKARYTE"/>
</dbReference>
<dbReference type="PANTHER" id="PTHR12736">
    <property type="entry name" value="LANC-LIKE PROTEIN"/>
    <property type="match status" value="1"/>
</dbReference>
<evidence type="ECO:0000256" key="1">
    <source>
        <dbReference type="ARBA" id="ARBA00007179"/>
    </source>
</evidence>
<dbReference type="EMBL" id="OX459118">
    <property type="protein sequence ID" value="CAI9089435.1"/>
    <property type="molecule type" value="Genomic_DNA"/>
</dbReference>
<evidence type="ECO:0000313" key="3">
    <source>
        <dbReference type="EMBL" id="CAI9089435.1"/>
    </source>
</evidence>
<dbReference type="PANTHER" id="PTHR12736:SF22">
    <property type="entry name" value="LANC-LIKE PROTEIN GCL2"/>
    <property type="match status" value="1"/>
</dbReference>
<feature type="binding site" evidence="2">
    <location>
        <position position="297"/>
    </location>
    <ligand>
        <name>Zn(2+)</name>
        <dbReference type="ChEBI" id="CHEBI:29105"/>
    </ligand>
</feature>
<dbReference type="Pfam" id="PF05147">
    <property type="entry name" value="LANC_like"/>
    <property type="match status" value="2"/>
</dbReference>
<dbReference type="CDD" id="cd04794">
    <property type="entry name" value="euk_LANCL"/>
    <property type="match status" value="1"/>
</dbReference>
<proteinExistence type="inferred from homology"/>
<organism evidence="3 4">
    <name type="scientific">Oldenlandia corymbosa var. corymbosa</name>
    <dbReference type="NCBI Taxonomy" id="529605"/>
    <lineage>
        <taxon>Eukaryota</taxon>
        <taxon>Viridiplantae</taxon>
        <taxon>Streptophyta</taxon>
        <taxon>Embryophyta</taxon>
        <taxon>Tracheophyta</taxon>
        <taxon>Spermatophyta</taxon>
        <taxon>Magnoliopsida</taxon>
        <taxon>eudicotyledons</taxon>
        <taxon>Gunneridae</taxon>
        <taxon>Pentapetalae</taxon>
        <taxon>asterids</taxon>
        <taxon>lamiids</taxon>
        <taxon>Gentianales</taxon>
        <taxon>Rubiaceae</taxon>
        <taxon>Rubioideae</taxon>
        <taxon>Spermacoceae</taxon>
        <taxon>Hedyotis-Oldenlandia complex</taxon>
        <taxon>Oldenlandia</taxon>
    </lineage>
</organism>
<evidence type="ECO:0000313" key="4">
    <source>
        <dbReference type="Proteomes" id="UP001161247"/>
    </source>
</evidence>
<dbReference type="Proteomes" id="UP001161247">
    <property type="component" value="Chromosome 1"/>
</dbReference>
<dbReference type="GO" id="GO:0031179">
    <property type="term" value="P:peptide modification"/>
    <property type="evidence" value="ECO:0007669"/>
    <property type="project" value="InterPro"/>
</dbReference>
<comment type="similarity">
    <text evidence="1">Belongs to the LanC-like protein family.</text>
</comment>
<keyword evidence="2" id="KW-0862">Zinc</keyword>
<keyword evidence="4" id="KW-1185">Reference proteome</keyword>
<dbReference type="GO" id="GO:0005975">
    <property type="term" value="P:carbohydrate metabolic process"/>
    <property type="evidence" value="ECO:0007669"/>
    <property type="project" value="InterPro"/>
</dbReference>
<dbReference type="Gene3D" id="1.50.10.10">
    <property type="match status" value="2"/>
</dbReference>
<evidence type="ECO:0000256" key="2">
    <source>
        <dbReference type="PIRSR" id="PIRSR607822-1"/>
    </source>
</evidence>
<gene>
    <name evidence="3" type="ORF">OLC1_LOCUS1780</name>
</gene>
<dbReference type="PRINTS" id="PR01950">
    <property type="entry name" value="LANCSUPER"/>
</dbReference>
<dbReference type="SUPFAM" id="SSF158745">
    <property type="entry name" value="LanC-like"/>
    <property type="match status" value="1"/>
</dbReference>
<dbReference type="GO" id="GO:0046872">
    <property type="term" value="F:metal ion binding"/>
    <property type="evidence" value="ECO:0007669"/>
    <property type="project" value="UniProtKB-KW"/>
</dbReference>
<sequence length="378" mass="41866">MALRHFERMSFDFIHENPDLEDELEQWGKMPEPSTEDHLFMLRVTTYDRVAERLKKAALELKKSIVAETWGSSGQNVADFSLYSGALGTAFLLWKSFQVTNDAEDLCLCSEIVRACDSASLGSRDVSFICGRAGVCALGSVVAKSMGDNDLMDCYVIKLKEAPVIDKIFSNGRKLGRKGGSPLMFQWNGKNHWGAAHGLAGIMHVLMHFNLQENQQKEVKETLLYMIKKRLPSGTYPLCEEEKGDLLVHWCHGAPGVALTLVKAAEFFGDKVFAKAAVDAGKVVWERGLLEHVGICHGISGNAYVFHALYRLTGSPEFRFKAKSFACFLLDRGQKLLAEGEVRGGDHPFSLFEGIGGMAYLFLDMVQPATAKIPAYEV</sequence>
<accession>A0AAV1C1U0</accession>
<feature type="binding site" evidence="2">
    <location>
        <position position="251"/>
    </location>
    <ligand>
        <name>Zn(2+)</name>
        <dbReference type="ChEBI" id="CHEBI:29105"/>
    </ligand>
</feature>
<protein>
    <submittedName>
        <fullName evidence="3">OLC1v1024008C1</fullName>
    </submittedName>
</protein>
<reference evidence="3" key="1">
    <citation type="submission" date="2023-03" db="EMBL/GenBank/DDBJ databases">
        <authorList>
            <person name="Julca I."/>
        </authorList>
    </citation>
    <scope>NUCLEOTIDE SEQUENCE</scope>
</reference>
<feature type="binding site" evidence="2">
    <location>
        <position position="296"/>
    </location>
    <ligand>
        <name>Zn(2+)</name>
        <dbReference type="ChEBI" id="CHEBI:29105"/>
    </ligand>
</feature>
<name>A0AAV1C1U0_OLDCO</name>
<dbReference type="InterPro" id="IPR007822">
    <property type="entry name" value="LANC-like"/>
</dbReference>